<evidence type="ECO:0000313" key="8">
    <source>
        <dbReference type="Proteomes" id="UP000053617"/>
    </source>
</evidence>
<feature type="domain" description="Xylanolytic transcriptional activator regulatory" evidence="6">
    <location>
        <begin position="331"/>
        <end position="405"/>
    </location>
</feature>
<feature type="compositionally biased region" description="Polar residues" evidence="5">
    <location>
        <begin position="644"/>
        <end position="657"/>
    </location>
</feature>
<dbReference type="HOGENOM" id="CLU_008137_1_0_1"/>
<dbReference type="Proteomes" id="UP000053617">
    <property type="component" value="Unassembled WGS sequence"/>
</dbReference>
<evidence type="ECO:0000313" key="7">
    <source>
        <dbReference type="EMBL" id="KIX05122.1"/>
    </source>
</evidence>
<dbReference type="GeneID" id="25294065"/>
<reference evidence="7 8" key="1">
    <citation type="submission" date="2015-01" db="EMBL/GenBank/DDBJ databases">
        <title>The Genome Sequence of Rhinocladiella mackenzie CBS 650.93.</title>
        <authorList>
            <consortium name="The Broad Institute Genomics Platform"/>
            <person name="Cuomo C."/>
            <person name="de Hoog S."/>
            <person name="Gorbushina A."/>
            <person name="Stielow B."/>
            <person name="Teixiera M."/>
            <person name="Abouelleil A."/>
            <person name="Chapman S.B."/>
            <person name="Priest M."/>
            <person name="Young S.K."/>
            <person name="Wortman J."/>
            <person name="Nusbaum C."/>
            <person name="Birren B."/>
        </authorList>
    </citation>
    <scope>NUCLEOTIDE SEQUENCE [LARGE SCALE GENOMIC DNA]</scope>
    <source>
        <strain evidence="7 8">CBS 650.93</strain>
    </source>
</reference>
<feature type="compositionally biased region" description="Polar residues" evidence="5">
    <location>
        <begin position="95"/>
        <end position="107"/>
    </location>
</feature>
<dbReference type="VEuPathDB" id="FungiDB:Z518_05994"/>
<dbReference type="GO" id="GO:0008270">
    <property type="term" value="F:zinc ion binding"/>
    <property type="evidence" value="ECO:0007669"/>
    <property type="project" value="InterPro"/>
</dbReference>
<evidence type="ECO:0000256" key="1">
    <source>
        <dbReference type="ARBA" id="ARBA00023015"/>
    </source>
</evidence>
<keyword evidence="1" id="KW-0805">Transcription regulation</keyword>
<gene>
    <name evidence="7" type="ORF">Z518_05994</name>
</gene>
<dbReference type="GO" id="GO:0000981">
    <property type="term" value="F:DNA-binding transcription factor activity, RNA polymerase II-specific"/>
    <property type="evidence" value="ECO:0007669"/>
    <property type="project" value="TreeGrafter"/>
</dbReference>
<dbReference type="CDD" id="cd12148">
    <property type="entry name" value="fungal_TF_MHR"/>
    <property type="match status" value="1"/>
</dbReference>
<dbReference type="InterPro" id="IPR007219">
    <property type="entry name" value="XnlR_reg_dom"/>
</dbReference>
<evidence type="ECO:0000256" key="5">
    <source>
        <dbReference type="SAM" id="MobiDB-lite"/>
    </source>
</evidence>
<dbReference type="EMBL" id="KN847478">
    <property type="protein sequence ID" value="KIX05122.1"/>
    <property type="molecule type" value="Genomic_DNA"/>
</dbReference>
<dbReference type="InterPro" id="IPR051127">
    <property type="entry name" value="Fungal_SecMet_Regulators"/>
</dbReference>
<dbReference type="AlphaFoldDB" id="A0A0D2FSL6"/>
<organism evidence="7 8">
    <name type="scientific">Rhinocladiella mackenziei CBS 650.93</name>
    <dbReference type="NCBI Taxonomy" id="1442369"/>
    <lineage>
        <taxon>Eukaryota</taxon>
        <taxon>Fungi</taxon>
        <taxon>Dikarya</taxon>
        <taxon>Ascomycota</taxon>
        <taxon>Pezizomycotina</taxon>
        <taxon>Eurotiomycetes</taxon>
        <taxon>Chaetothyriomycetidae</taxon>
        <taxon>Chaetothyriales</taxon>
        <taxon>Herpotrichiellaceae</taxon>
        <taxon>Rhinocladiella</taxon>
    </lineage>
</organism>
<dbReference type="GO" id="GO:0000435">
    <property type="term" value="P:positive regulation of transcription from RNA polymerase II promoter by galactose"/>
    <property type="evidence" value="ECO:0007669"/>
    <property type="project" value="TreeGrafter"/>
</dbReference>
<dbReference type="Pfam" id="PF04082">
    <property type="entry name" value="Fungal_trans"/>
    <property type="match status" value="1"/>
</dbReference>
<keyword evidence="8" id="KW-1185">Reference proteome</keyword>
<keyword evidence="3" id="KW-0539">Nucleus</keyword>
<dbReference type="GO" id="GO:0005634">
    <property type="term" value="C:nucleus"/>
    <property type="evidence" value="ECO:0007669"/>
    <property type="project" value="TreeGrafter"/>
</dbReference>
<feature type="compositionally biased region" description="Basic and acidic residues" evidence="5">
    <location>
        <begin position="628"/>
        <end position="643"/>
    </location>
</feature>
<dbReference type="STRING" id="1442369.A0A0D2FSL6"/>
<dbReference type="GO" id="GO:0006351">
    <property type="term" value="P:DNA-templated transcription"/>
    <property type="evidence" value="ECO:0007669"/>
    <property type="project" value="InterPro"/>
</dbReference>
<keyword evidence="2" id="KW-0804">Transcription</keyword>
<feature type="region of interest" description="Disordered" evidence="5">
    <location>
        <begin position="625"/>
        <end position="657"/>
    </location>
</feature>
<dbReference type="PANTHER" id="PTHR47424">
    <property type="entry name" value="REGULATORY PROTEIN GAL4"/>
    <property type="match status" value="1"/>
</dbReference>
<dbReference type="PANTHER" id="PTHR47424:SF15">
    <property type="entry name" value="ZN(II)2CYS6 TRANSCRIPTION FACTOR (EUROFUNG)"/>
    <property type="match status" value="1"/>
</dbReference>
<evidence type="ECO:0000256" key="3">
    <source>
        <dbReference type="ARBA" id="ARBA00023242"/>
    </source>
</evidence>
<keyword evidence="4" id="KW-0175">Coiled coil</keyword>
<protein>
    <recommendedName>
        <fullName evidence="6">Xylanolytic transcriptional activator regulatory domain-containing protein</fullName>
    </recommendedName>
</protein>
<accession>A0A0D2FSL6</accession>
<feature type="coiled-coil region" evidence="4">
    <location>
        <begin position="42"/>
        <end position="69"/>
    </location>
</feature>
<evidence type="ECO:0000256" key="2">
    <source>
        <dbReference type="ARBA" id="ARBA00023163"/>
    </source>
</evidence>
<dbReference type="SMART" id="SM00906">
    <property type="entry name" value="Fungal_trans"/>
    <property type="match status" value="1"/>
</dbReference>
<proteinExistence type="predicted"/>
<dbReference type="GO" id="GO:0000978">
    <property type="term" value="F:RNA polymerase II cis-regulatory region sequence-specific DNA binding"/>
    <property type="evidence" value="ECO:0007669"/>
    <property type="project" value="TreeGrafter"/>
</dbReference>
<evidence type="ECO:0000259" key="6">
    <source>
        <dbReference type="SMART" id="SM00906"/>
    </source>
</evidence>
<dbReference type="OrthoDB" id="2571985at2759"/>
<name>A0A0D2FSL6_9EURO</name>
<sequence length="732" mass="82327">MSGSHVPSAWRTAWNAHMRDHSQLRNRGDHQTFIHWTGHWLTVRAYRTIEALERKIAELTAKLRRAENSHPKSDSNNLTEDSVRSIAEYRPPHHMTSSTADESSQQDLEAPAHADTSSSGVGMLTDYGDASIPDTTDLNVHTQGWEYYGPSSPIAFLRRIPNLSGERGDYYSEQTTRTSFASFLHNTSFPPDSPTNSAAHPSGRSVGRERLYFRVSRRFIDAYFDNLHHIQPVLDQDDFMARCEDIWFSDKVTFPCPFLALYYSVLSLGAVLAHPKTGKFGGLENLEWSRKLFKEACEVLSGLGNHTNLDMVQCYYMMAKVAQHELNPHVTYLYVGQAVRIALAIGLNREPSTAMDAVRRDSKQSWQTWWCVLRDFQTSFALGRPDGLGLDVFHTCLFPGSQKVTPQDIGMPEDRGLQILPVMVSFSRIMRHVASDLYATQDPVAVKCGKIAILEHELDVWLESLPPQLSKTNGVTPQALKSTWTITFEEKQRIVVQLRYHNLRMVIHSSVTGGFSTQDQDVRTRVQNHWQICISSAMATISLVHETFAKYNFFQTWSYNTTYVLYAVTILLIGVFHPLSLADSDTIFGCVNRAITVLDAVEETVVTRKAIAIIKQTLERAKAHRRRSLQDMRSDDDRNDEHSAGTSTRYPATMDGESNATVPGFASGHRTATAVPIPGILPFGQQMSAERLGTSDLFATFVPEGSEFEASSFWTEWAQTLGEVPDMGYGWP</sequence>
<feature type="region of interest" description="Disordered" evidence="5">
    <location>
        <begin position="92"/>
        <end position="128"/>
    </location>
</feature>
<dbReference type="RefSeq" id="XP_013272258.1">
    <property type="nucleotide sequence ID" value="XM_013416804.1"/>
</dbReference>
<evidence type="ECO:0000256" key="4">
    <source>
        <dbReference type="SAM" id="Coils"/>
    </source>
</evidence>